<protein>
    <recommendedName>
        <fullName evidence="2">Transposase IS4-like domain-containing protein</fullName>
    </recommendedName>
</protein>
<reference evidence="4" key="1">
    <citation type="journal article" date="2019" name="Int. J. Syst. Evol. Microbiol.">
        <title>The Global Catalogue of Microorganisms (GCM) 10K type strain sequencing project: providing services to taxonomists for standard genome sequencing and annotation.</title>
        <authorList>
            <consortium name="The Broad Institute Genomics Platform"/>
            <consortium name="The Broad Institute Genome Sequencing Center for Infectious Disease"/>
            <person name="Wu L."/>
            <person name="Ma J."/>
        </authorList>
    </citation>
    <scope>NUCLEOTIDE SEQUENCE [LARGE SCALE GENOMIC DNA]</scope>
    <source>
        <strain evidence="4">JCM 18054</strain>
    </source>
</reference>
<feature type="domain" description="Transposase IS4-like" evidence="2">
    <location>
        <begin position="15"/>
        <end position="58"/>
    </location>
</feature>
<dbReference type="Proteomes" id="UP001500192">
    <property type="component" value="Unassembled WGS sequence"/>
</dbReference>
<dbReference type="InterPro" id="IPR002559">
    <property type="entry name" value="Transposase_11"/>
</dbReference>
<evidence type="ECO:0000259" key="2">
    <source>
        <dbReference type="Pfam" id="PF01609"/>
    </source>
</evidence>
<name>A0ABP8VFF3_9PSEU</name>
<evidence type="ECO:0000313" key="3">
    <source>
        <dbReference type="EMBL" id="GAA4661228.1"/>
    </source>
</evidence>
<dbReference type="Pfam" id="PF01609">
    <property type="entry name" value="DDE_Tnp_1"/>
    <property type="match status" value="1"/>
</dbReference>
<sequence>MCPQRGAHTDPSPVDRRTLGSKHHLITDTHGTPLAVTLTGGHRNDVTQLIPLIDPIPSIRGAVGKPRCRPSSSCGS</sequence>
<gene>
    <name evidence="3" type="ORF">GCM10023214_61760</name>
</gene>
<proteinExistence type="predicted"/>
<keyword evidence="4" id="KW-1185">Reference proteome</keyword>
<organism evidence="3 4">
    <name type="scientific">Amycolatopsis dongchuanensis</name>
    <dbReference type="NCBI Taxonomy" id="1070866"/>
    <lineage>
        <taxon>Bacteria</taxon>
        <taxon>Bacillati</taxon>
        <taxon>Actinomycetota</taxon>
        <taxon>Actinomycetes</taxon>
        <taxon>Pseudonocardiales</taxon>
        <taxon>Pseudonocardiaceae</taxon>
        <taxon>Amycolatopsis</taxon>
    </lineage>
</organism>
<comment type="caution">
    <text evidence="3">The sequence shown here is derived from an EMBL/GenBank/DDBJ whole genome shotgun (WGS) entry which is preliminary data.</text>
</comment>
<evidence type="ECO:0000313" key="4">
    <source>
        <dbReference type="Proteomes" id="UP001500192"/>
    </source>
</evidence>
<feature type="region of interest" description="Disordered" evidence="1">
    <location>
        <begin position="1"/>
        <end position="21"/>
    </location>
</feature>
<dbReference type="EMBL" id="BAABIB010000120">
    <property type="protein sequence ID" value="GAA4661228.1"/>
    <property type="molecule type" value="Genomic_DNA"/>
</dbReference>
<evidence type="ECO:0000256" key="1">
    <source>
        <dbReference type="SAM" id="MobiDB-lite"/>
    </source>
</evidence>
<accession>A0ABP8VFF3</accession>